<dbReference type="RefSeq" id="WP_165961035.1">
    <property type="nucleotide sequence ID" value="NZ_SLWS01000020.1"/>
</dbReference>
<evidence type="ECO:0000256" key="2">
    <source>
        <dbReference type="ARBA" id="ARBA00022485"/>
    </source>
</evidence>
<evidence type="ECO:0000313" key="6">
    <source>
        <dbReference type="EMBL" id="TCO45902.1"/>
    </source>
</evidence>
<protein>
    <submittedName>
        <fullName evidence="6">4-hydroxy-3-methylbut-2-enyl diphosphate reductase</fullName>
    </submittedName>
</protein>
<dbReference type="Proteomes" id="UP000295680">
    <property type="component" value="Unassembled WGS sequence"/>
</dbReference>
<keyword evidence="5" id="KW-0411">Iron-sulfur</keyword>
<organism evidence="6 7">
    <name type="scientific">Actinocrispum wychmicini</name>
    <dbReference type="NCBI Taxonomy" id="1213861"/>
    <lineage>
        <taxon>Bacteria</taxon>
        <taxon>Bacillati</taxon>
        <taxon>Actinomycetota</taxon>
        <taxon>Actinomycetes</taxon>
        <taxon>Pseudonocardiales</taxon>
        <taxon>Pseudonocardiaceae</taxon>
        <taxon>Actinocrispum</taxon>
    </lineage>
</organism>
<evidence type="ECO:0000256" key="4">
    <source>
        <dbReference type="ARBA" id="ARBA00023004"/>
    </source>
</evidence>
<dbReference type="GO" id="GO:0046872">
    <property type="term" value="F:metal ion binding"/>
    <property type="evidence" value="ECO:0007669"/>
    <property type="project" value="UniProtKB-KW"/>
</dbReference>
<dbReference type="GO" id="GO:0051539">
    <property type="term" value="F:4 iron, 4 sulfur cluster binding"/>
    <property type="evidence" value="ECO:0007669"/>
    <property type="project" value="UniProtKB-KW"/>
</dbReference>
<keyword evidence="3" id="KW-0479">Metal-binding</keyword>
<sequence length="428" mass="44849">MNRSVLRERLATTTQVLPGEVVVAHQVEHPTRGPVRCAAASLVSGALRRRGIPVRYDEFNAPGPGERDSMLDVTSWLDQEGQAVGFGAAAHHDDSAATIAMSEVMREWSSVLRTRRMLLAAVPPVCSGAMRTTEMAGQILTAGDTAFVYGSMVAEQHTLEDLRRRGALSGTELARIPDGATLVFPAHGVSLAVRAEAVARGMSVVDATCPVVAWAHAEVRRFVRRGDEVVVIAHADHALVDALIGQAPESVHLVTTVADVHRVRISDPDRLSYLVAPGFPVAEAAPMIAALRARFPASRAQHPNGLCYAATDRAEAIASLGRACDLLLVAGASDCPDAASVADQARASGCPAVRVVACPDDIQPQWLAPAWCVGLTSSLSAAPHVVEQIATAVSGLGPLSVVRRAVDSYVTALGSLTGPGPRPALTIG</sequence>
<name>A0A4R2IMY4_9PSEU</name>
<dbReference type="GO" id="GO:0019288">
    <property type="term" value="P:isopentenyl diphosphate biosynthetic process, methylerythritol 4-phosphate pathway"/>
    <property type="evidence" value="ECO:0007669"/>
    <property type="project" value="InterPro"/>
</dbReference>
<dbReference type="Pfam" id="PF02401">
    <property type="entry name" value="LYTB"/>
    <property type="match status" value="1"/>
</dbReference>
<dbReference type="Gene3D" id="3.40.1010.20">
    <property type="entry name" value="4-hydroxy-3-methylbut-2-enyl diphosphate reductase, catalytic domain"/>
    <property type="match status" value="2"/>
</dbReference>
<proteinExistence type="predicted"/>
<dbReference type="Gene3D" id="3.40.50.11270">
    <property type="match status" value="1"/>
</dbReference>
<keyword evidence="2" id="KW-0004">4Fe-4S</keyword>
<dbReference type="PANTHER" id="PTHR30426:SF0">
    <property type="entry name" value="4-HYDROXY-3-METHYLBUT-2-ENYL DIPHOSPHATE REDUCTASE"/>
    <property type="match status" value="1"/>
</dbReference>
<dbReference type="InterPro" id="IPR003451">
    <property type="entry name" value="LytB/IspH"/>
</dbReference>
<dbReference type="GO" id="GO:0050992">
    <property type="term" value="P:dimethylallyl diphosphate biosynthetic process"/>
    <property type="evidence" value="ECO:0007669"/>
    <property type="project" value="InterPro"/>
</dbReference>
<reference evidence="6 7" key="1">
    <citation type="submission" date="2019-03" db="EMBL/GenBank/DDBJ databases">
        <title>Genomic Encyclopedia of Type Strains, Phase IV (KMG-IV): sequencing the most valuable type-strain genomes for metagenomic binning, comparative biology and taxonomic classification.</title>
        <authorList>
            <person name="Goeker M."/>
        </authorList>
    </citation>
    <scope>NUCLEOTIDE SEQUENCE [LARGE SCALE GENOMIC DNA]</scope>
    <source>
        <strain evidence="6 7">DSM 45934</strain>
    </source>
</reference>
<comment type="caution">
    <text evidence="6">The sequence shown here is derived from an EMBL/GenBank/DDBJ whole genome shotgun (WGS) entry which is preliminary data.</text>
</comment>
<accession>A0A4R2IMY4</accession>
<evidence type="ECO:0000256" key="5">
    <source>
        <dbReference type="ARBA" id="ARBA00023014"/>
    </source>
</evidence>
<dbReference type="PANTHER" id="PTHR30426">
    <property type="entry name" value="4-HYDROXY-3-METHYLBUT-2-ENYL DIPHOSPHATE REDUCTASE"/>
    <property type="match status" value="1"/>
</dbReference>
<evidence type="ECO:0000256" key="3">
    <source>
        <dbReference type="ARBA" id="ARBA00022723"/>
    </source>
</evidence>
<keyword evidence="4" id="KW-0408">Iron</keyword>
<evidence type="ECO:0000256" key="1">
    <source>
        <dbReference type="ARBA" id="ARBA00001966"/>
    </source>
</evidence>
<comment type="cofactor">
    <cofactor evidence="1">
        <name>[4Fe-4S] cluster</name>
        <dbReference type="ChEBI" id="CHEBI:49883"/>
    </cofactor>
</comment>
<dbReference type="GO" id="GO:0051745">
    <property type="term" value="F:4-hydroxy-3-methylbut-2-enyl diphosphate reductase activity"/>
    <property type="evidence" value="ECO:0007669"/>
    <property type="project" value="InterPro"/>
</dbReference>
<gene>
    <name evidence="6" type="ORF">EV192_12088</name>
</gene>
<keyword evidence="7" id="KW-1185">Reference proteome</keyword>
<evidence type="ECO:0000313" key="7">
    <source>
        <dbReference type="Proteomes" id="UP000295680"/>
    </source>
</evidence>
<dbReference type="AlphaFoldDB" id="A0A4R2IMY4"/>
<dbReference type="EMBL" id="SLWS01000020">
    <property type="protein sequence ID" value="TCO45902.1"/>
    <property type="molecule type" value="Genomic_DNA"/>
</dbReference>